<comment type="caution">
    <text evidence="3">The sequence shown here is derived from an EMBL/GenBank/DDBJ whole genome shotgun (WGS) entry which is preliminary data.</text>
</comment>
<feature type="chain" id="PRO_5032338693" description="Fibronectin type-III domain-containing protein" evidence="2">
    <location>
        <begin position="22"/>
        <end position="275"/>
    </location>
</feature>
<evidence type="ECO:0000313" key="3">
    <source>
        <dbReference type="EMBL" id="CAF0894203.1"/>
    </source>
</evidence>
<evidence type="ECO:0008006" key="5">
    <source>
        <dbReference type="Google" id="ProtNLM"/>
    </source>
</evidence>
<dbReference type="InterPro" id="IPR036116">
    <property type="entry name" value="FN3_sf"/>
</dbReference>
<keyword evidence="2" id="KW-0732">Signal</keyword>
<feature type="region of interest" description="Disordered" evidence="1">
    <location>
        <begin position="223"/>
        <end position="244"/>
    </location>
</feature>
<evidence type="ECO:0000313" key="4">
    <source>
        <dbReference type="Proteomes" id="UP000663870"/>
    </source>
</evidence>
<evidence type="ECO:0000256" key="1">
    <source>
        <dbReference type="SAM" id="MobiDB-lite"/>
    </source>
</evidence>
<name>A0A813Z3U6_9BILA</name>
<reference evidence="3" key="1">
    <citation type="submission" date="2021-02" db="EMBL/GenBank/DDBJ databases">
        <authorList>
            <person name="Nowell W R."/>
        </authorList>
    </citation>
    <scope>NUCLEOTIDE SEQUENCE</scope>
</reference>
<accession>A0A813Z3U6</accession>
<keyword evidence="4" id="KW-1185">Reference proteome</keyword>
<evidence type="ECO:0000256" key="2">
    <source>
        <dbReference type="SAM" id="SignalP"/>
    </source>
</evidence>
<dbReference type="EMBL" id="CAJNOL010000158">
    <property type="protein sequence ID" value="CAF0894203.1"/>
    <property type="molecule type" value="Genomic_DNA"/>
</dbReference>
<dbReference type="Proteomes" id="UP000663870">
    <property type="component" value="Unassembled WGS sequence"/>
</dbReference>
<feature type="signal peptide" evidence="2">
    <location>
        <begin position="1"/>
        <end position="21"/>
    </location>
</feature>
<proteinExistence type="predicted"/>
<sequence>MQGYHQQQLIVFTLFLTITYAKPTINSFDAVAPIEIGPTHSTIYDTHVELWANITDCPKPSCSCNAHIDNLGDDSQPLTFPSSNPNLGFVEISNLEPSTQYTSNLNCKVDNDTDTKTFNFTTDYGRPSAPQHVTPSLVSYPVKITWSPPAIHEASFTNYRIFIDNEPTPIFINKAINSYEMGKDYENGTTHIISIQACYSNNQDRLICSKPEKITVNFFTSTSTTSTTTTTTTTTVTTTATTTPATTPKSTGVHSYSISVLMIIFSLFLSSKMKC</sequence>
<dbReference type="SUPFAM" id="SSF49265">
    <property type="entry name" value="Fibronectin type III"/>
    <property type="match status" value="1"/>
</dbReference>
<organism evidence="3 4">
    <name type="scientific">Rotaria sordida</name>
    <dbReference type="NCBI Taxonomy" id="392033"/>
    <lineage>
        <taxon>Eukaryota</taxon>
        <taxon>Metazoa</taxon>
        <taxon>Spiralia</taxon>
        <taxon>Gnathifera</taxon>
        <taxon>Rotifera</taxon>
        <taxon>Eurotatoria</taxon>
        <taxon>Bdelloidea</taxon>
        <taxon>Philodinida</taxon>
        <taxon>Philodinidae</taxon>
        <taxon>Rotaria</taxon>
    </lineage>
</organism>
<dbReference type="AlphaFoldDB" id="A0A813Z3U6"/>
<gene>
    <name evidence="3" type="ORF">JXQ802_LOCUS8818</name>
</gene>
<protein>
    <recommendedName>
        <fullName evidence="5">Fibronectin type-III domain-containing protein</fullName>
    </recommendedName>
</protein>